<sequence length="141" mass="15446">MKRLLVFAALALGIPALAQKKGKSIQPPAAAATAFRKAHPGIKGTWEKEGANYEVNFKERGQTMSSVIDSHGTIIETETEIRVSDLPQSARTYLKEHYANQKIKDAARIQKADGTVAYEAGIGKKDILFDESGKFVKEVKD</sequence>
<proteinExistence type="predicted"/>
<keyword evidence="1" id="KW-0732">Signal</keyword>
<dbReference type="Gene3D" id="3.10.450.360">
    <property type="match status" value="1"/>
</dbReference>
<protein>
    <submittedName>
        <fullName evidence="2">Uncharacterized protein</fullName>
    </submittedName>
</protein>
<reference evidence="2 3" key="1">
    <citation type="submission" date="2019-03" db="EMBL/GenBank/DDBJ databases">
        <authorList>
            <person name="Kim M.K.M."/>
        </authorList>
    </citation>
    <scope>NUCLEOTIDE SEQUENCE [LARGE SCALE GENOMIC DNA]</scope>
    <source>
        <strain evidence="2 3">17J68-12</strain>
    </source>
</reference>
<keyword evidence="3" id="KW-1185">Reference proteome</keyword>
<feature type="chain" id="PRO_5020914419" evidence="1">
    <location>
        <begin position="19"/>
        <end position="141"/>
    </location>
</feature>
<dbReference type="RefSeq" id="WP_131449539.1">
    <property type="nucleotide sequence ID" value="NZ_SJZI01000042.1"/>
</dbReference>
<dbReference type="SUPFAM" id="SSF160574">
    <property type="entry name" value="BT0923-like"/>
    <property type="match status" value="1"/>
</dbReference>
<dbReference type="OrthoDB" id="1121502at2"/>
<accession>A0A4R1BC01</accession>
<feature type="signal peptide" evidence="1">
    <location>
        <begin position="1"/>
        <end position="18"/>
    </location>
</feature>
<dbReference type="EMBL" id="SJZI01000042">
    <property type="protein sequence ID" value="TCJ14549.1"/>
    <property type="molecule type" value="Genomic_DNA"/>
</dbReference>
<evidence type="ECO:0000256" key="1">
    <source>
        <dbReference type="SAM" id="SignalP"/>
    </source>
</evidence>
<evidence type="ECO:0000313" key="3">
    <source>
        <dbReference type="Proteomes" id="UP000295334"/>
    </source>
</evidence>
<evidence type="ECO:0000313" key="2">
    <source>
        <dbReference type="EMBL" id="TCJ14549.1"/>
    </source>
</evidence>
<gene>
    <name evidence="2" type="ORF">EPD60_11230</name>
</gene>
<name>A0A4R1BC01_9BACT</name>
<dbReference type="Proteomes" id="UP000295334">
    <property type="component" value="Unassembled WGS sequence"/>
</dbReference>
<organism evidence="2 3">
    <name type="scientific">Flaviaesturariibacter flavus</name>
    <dbReference type="NCBI Taxonomy" id="2502780"/>
    <lineage>
        <taxon>Bacteria</taxon>
        <taxon>Pseudomonadati</taxon>
        <taxon>Bacteroidota</taxon>
        <taxon>Chitinophagia</taxon>
        <taxon>Chitinophagales</taxon>
        <taxon>Chitinophagaceae</taxon>
        <taxon>Flaviaestuariibacter</taxon>
    </lineage>
</organism>
<dbReference type="AlphaFoldDB" id="A0A4R1BC01"/>
<comment type="caution">
    <text evidence="2">The sequence shown here is derived from an EMBL/GenBank/DDBJ whole genome shotgun (WGS) entry which is preliminary data.</text>
</comment>